<evidence type="ECO:0000256" key="1">
    <source>
        <dbReference type="ARBA" id="ARBA00022679"/>
    </source>
</evidence>
<protein>
    <recommendedName>
        <fullName evidence="5">protein adenylyltransferase</fullName>
        <ecNumber evidence="5">2.7.7.108</ecNumber>
    </recommendedName>
</protein>
<reference evidence="9 10" key="1">
    <citation type="submission" date="2016-11" db="EMBL/GenBank/DDBJ databases">
        <authorList>
            <person name="Jaros S."/>
            <person name="Januszkiewicz K."/>
            <person name="Wedrychowicz H."/>
        </authorList>
    </citation>
    <scope>NUCLEOTIDE SEQUENCE [LARGE SCALE GENOMIC DNA]</scope>
    <source>
        <strain evidence="9 10">CGMCC 1.10681</strain>
    </source>
</reference>
<keyword evidence="10" id="KW-1185">Reference proteome</keyword>
<sequence>MDKYKSTDNDQFLLKNNRFGVSSFEELRDLEAMAFAARATEIVREKQFWETFSEQAFKKLHFHLFQDVYHFAGEYRNVQLAKGNTRFCQAEYIASYAADLFEELTNEPVWRSIEEAADRLAYFKTELNLLHPFREGNGRTIRIFIHAFALSRSINWQYENVDREEYMHAMIQSVITTKPLYQLFLNTIAFTN</sequence>
<comment type="catalytic activity">
    <reaction evidence="6">
        <text>L-threonyl-[protein] + ATP = 3-O-(5'-adenylyl)-L-threonyl-[protein] + diphosphate</text>
        <dbReference type="Rhea" id="RHEA:54292"/>
        <dbReference type="Rhea" id="RHEA-COMP:11060"/>
        <dbReference type="Rhea" id="RHEA-COMP:13847"/>
        <dbReference type="ChEBI" id="CHEBI:30013"/>
        <dbReference type="ChEBI" id="CHEBI:30616"/>
        <dbReference type="ChEBI" id="CHEBI:33019"/>
        <dbReference type="ChEBI" id="CHEBI:138113"/>
        <dbReference type="EC" id="2.7.7.108"/>
    </reaction>
</comment>
<dbReference type="SUPFAM" id="SSF140931">
    <property type="entry name" value="Fic-like"/>
    <property type="match status" value="1"/>
</dbReference>
<dbReference type="OrthoDB" id="9813719at2"/>
<dbReference type="AlphaFoldDB" id="A0A1M7QH46"/>
<evidence type="ECO:0000313" key="10">
    <source>
        <dbReference type="Proteomes" id="UP000184184"/>
    </source>
</evidence>
<dbReference type="PANTHER" id="PTHR39560">
    <property type="entry name" value="PROTEIN ADENYLYLTRANSFERASE FIC-RELATED"/>
    <property type="match status" value="1"/>
</dbReference>
<accession>A0A1M7QH46</accession>
<keyword evidence="3" id="KW-0547">Nucleotide-binding</keyword>
<dbReference type="RefSeq" id="WP_073202774.1">
    <property type="nucleotide sequence ID" value="NZ_FRCZ01000007.1"/>
</dbReference>
<keyword evidence="4" id="KW-0067">ATP-binding</keyword>
<dbReference type="GO" id="GO:0051302">
    <property type="term" value="P:regulation of cell division"/>
    <property type="evidence" value="ECO:0007669"/>
    <property type="project" value="TreeGrafter"/>
</dbReference>
<feature type="domain" description="Fido" evidence="8">
    <location>
        <begin position="52"/>
        <end position="186"/>
    </location>
</feature>
<name>A0A1M7QH46_9BACI</name>
<dbReference type="Gene3D" id="1.10.3290.10">
    <property type="entry name" value="Fido-like domain"/>
    <property type="match status" value="1"/>
</dbReference>
<evidence type="ECO:0000256" key="2">
    <source>
        <dbReference type="ARBA" id="ARBA00022695"/>
    </source>
</evidence>
<dbReference type="GO" id="GO:0070733">
    <property type="term" value="F:AMPylase activity"/>
    <property type="evidence" value="ECO:0007669"/>
    <property type="project" value="UniProtKB-EC"/>
</dbReference>
<dbReference type="Proteomes" id="UP000184184">
    <property type="component" value="Unassembled WGS sequence"/>
</dbReference>
<evidence type="ECO:0000313" key="9">
    <source>
        <dbReference type="EMBL" id="SHN30035.1"/>
    </source>
</evidence>
<dbReference type="EC" id="2.7.7.108" evidence="5"/>
<keyword evidence="2" id="KW-0548">Nucleotidyltransferase</keyword>
<dbReference type="STRING" id="1027249.SAMN05216179_3130"/>
<organism evidence="9 10">
    <name type="scientific">Gracilibacillus kekensis</name>
    <dbReference type="NCBI Taxonomy" id="1027249"/>
    <lineage>
        <taxon>Bacteria</taxon>
        <taxon>Bacillati</taxon>
        <taxon>Bacillota</taxon>
        <taxon>Bacilli</taxon>
        <taxon>Bacillales</taxon>
        <taxon>Bacillaceae</taxon>
        <taxon>Gracilibacillus</taxon>
    </lineage>
</organism>
<evidence type="ECO:0000256" key="7">
    <source>
        <dbReference type="ARBA" id="ARBA00048696"/>
    </source>
</evidence>
<dbReference type="PROSITE" id="PS51459">
    <property type="entry name" value="FIDO"/>
    <property type="match status" value="1"/>
</dbReference>
<gene>
    <name evidence="9" type="ORF">SAMN05216179_3130</name>
</gene>
<keyword evidence="1" id="KW-0808">Transferase</keyword>
<dbReference type="InterPro" id="IPR003812">
    <property type="entry name" value="Fido"/>
</dbReference>
<evidence type="ECO:0000256" key="3">
    <source>
        <dbReference type="ARBA" id="ARBA00022741"/>
    </source>
</evidence>
<evidence type="ECO:0000259" key="8">
    <source>
        <dbReference type="PROSITE" id="PS51459"/>
    </source>
</evidence>
<dbReference type="Pfam" id="PF02661">
    <property type="entry name" value="Fic"/>
    <property type="match status" value="1"/>
</dbReference>
<dbReference type="GO" id="GO:0005524">
    <property type="term" value="F:ATP binding"/>
    <property type="evidence" value="ECO:0007669"/>
    <property type="project" value="UniProtKB-KW"/>
</dbReference>
<evidence type="ECO:0000256" key="5">
    <source>
        <dbReference type="ARBA" id="ARBA00034531"/>
    </source>
</evidence>
<dbReference type="EMBL" id="FRCZ01000007">
    <property type="protein sequence ID" value="SHN30035.1"/>
    <property type="molecule type" value="Genomic_DNA"/>
</dbReference>
<comment type="catalytic activity">
    <reaction evidence="7">
        <text>L-tyrosyl-[protein] + ATP = O-(5'-adenylyl)-L-tyrosyl-[protein] + diphosphate</text>
        <dbReference type="Rhea" id="RHEA:54288"/>
        <dbReference type="Rhea" id="RHEA-COMP:10136"/>
        <dbReference type="Rhea" id="RHEA-COMP:13846"/>
        <dbReference type="ChEBI" id="CHEBI:30616"/>
        <dbReference type="ChEBI" id="CHEBI:33019"/>
        <dbReference type="ChEBI" id="CHEBI:46858"/>
        <dbReference type="ChEBI" id="CHEBI:83624"/>
        <dbReference type="EC" id="2.7.7.108"/>
    </reaction>
</comment>
<proteinExistence type="predicted"/>
<dbReference type="PANTHER" id="PTHR39560:SF1">
    <property type="entry name" value="PROTEIN ADENYLYLTRANSFERASE FIC-RELATED"/>
    <property type="match status" value="1"/>
</dbReference>
<evidence type="ECO:0000256" key="6">
    <source>
        <dbReference type="ARBA" id="ARBA00047939"/>
    </source>
</evidence>
<dbReference type="InterPro" id="IPR036597">
    <property type="entry name" value="Fido-like_dom_sf"/>
</dbReference>
<evidence type="ECO:0000256" key="4">
    <source>
        <dbReference type="ARBA" id="ARBA00022840"/>
    </source>
</evidence>